<feature type="region of interest" description="Disordered" evidence="1">
    <location>
        <begin position="202"/>
        <end position="270"/>
    </location>
</feature>
<evidence type="ECO:0000313" key="3">
    <source>
        <dbReference type="Proteomes" id="UP000054144"/>
    </source>
</evidence>
<gene>
    <name evidence="2" type="ORF">FISHEDRAFT_76300</name>
</gene>
<sequence length="380" mass="42547">MAQQTSAVKSPFKEPEHFRKTNTHKWFCALCTPPVDVSQIRVMTEERAIIHESSVLHQNNLQFWHEWSWEYSLTLRPPPASLDRADPRWFECHDYEKRTRYDQLKYIIPFWLRNVEAAARGEDLRFEDLYEELDIIEDTPLEKRAPPPNPYAEEEAQSNAAVDPDGWQEVDTNAEPPRSIWVHPYEDNQYLNEHPEVREKLAQRKGGRNPSPGASSSPTGSPLLSGSEKHRGFFGKLKDKAIGTKEEREAERQRKFELEEQRRQQNMEMEQRRMYQSQQAAAYAYPQQQYAQQGPYYEQQQMYAQPTSARRHGMGGTALPLLGGMVGGLLLADVLDGGFGNSGFGGGFGGGGFGGGGFGGGGFGGGDFGGGGFGGGGGFF</sequence>
<keyword evidence="3" id="KW-1185">Reference proteome</keyword>
<accession>A0A0D7A747</accession>
<protein>
    <submittedName>
        <fullName evidence="2">Uncharacterized protein</fullName>
    </submittedName>
</protein>
<proteinExistence type="predicted"/>
<evidence type="ECO:0000256" key="1">
    <source>
        <dbReference type="SAM" id="MobiDB-lite"/>
    </source>
</evidence>
<feature type="compositionally biased region" description="Low complexity" evidence="1">
    <location>
        <begin position="210"/>
        <end position="226"/>
    </location>
</feature>
<evidence type="ECO:0000313" key="2">
    <source>
        <dbReference type="EMBL" id="KIY45751.1"/>
    </source>
</evidence>
<dbReference type="Proteomes" id="UP000054144">
    <property type="component" value="Unassembled WGS sequence"/>
</dbReference>
<feature type="region of interest" description="Disordered" evidence="1">
    <location>
        <begin position="138"/>
        <end position="180"/>
    </location>
</feature>
<dbReference type="OrthoDB" id="2367685at2759"/>
<dbReference type="EMBL" id="KN882046">
    <property type="protein sequence ID" value="KIY45751.1"/>
    <property type="molecule type" value="Genomic_DNA"/>
</dbReference>
<name>A0A0D7A747_9AGAR</name>
<reference evidence="2 3" key="1">
    <citation type="journal article" date="2015" name="Fungal Genet. Biol.">
        <title>Evolution of novel wood decay mechanisms in Agaricales revealed by the genome sequences of Fistulina hepatica and Cylindrobasidium torrendii.</title>
        <authorList>
            <person name="Floudas D."/>
            <person name="Held B.W."/>
            <person name="Riley R."/>
            <person name="Nagy L.G."/>
            <person name="Koehler G."/>
            <person name="Ransdell A.S."/>
            <person name="Younus H."/>
            <person name="Chow J."/>
            <person name="Chiniquy J."/>
            <person name="Lipzen A."/>
            <person name="Tritt A."/>
            <person name="Sun H."/>
            <person name="Haridas S."/>
            <person name="LaButti K."/>
            <person name="Ohm R.A."/>
            <person name="Kues U."/>
            <person name="Blanchette R.A."/>
            <person name="Grigoriev I.V."/>
            <person name="Minto R.E."/>
            <person name="Hibbett D.S."/>
        </authorList>
    </citation>
    <scope>NUCLEOTIDE SEQUENCE [LARGE SCALE GENOMIC DNA]</scope>
    <source>
        <strain evidence="2 3">ATCC 64428</strain>
    </source>
</reference>
<feature type="compositionally biased region" description="Basic and acidic residues" evidence="1">
    <location>
        <begin position="227"/>
        <end position="270"/>
    </location>
</feature>
<dbReference type="AlphaFoldDB" id="A0A0D7A747"/>
<organism evidence="2 3">
    <name type="scientific">Fistulina hepatica ATCC 64428</name>
    <dbReference type="NCBI Taxonomy" id="1128425"/>
    <lineage>
        <taxon>Eukaryota</taxon>
        <taxon>Fungi</taxon>
        <taxon>Dikarya</taxon>
        <taxon>Basidiomycota</taxon>
        <taxon>Agaricomycotina</taxon>
        <taxon>Agaricomycetes</taxon>
        <taxon>Agaricomycetidae</taxon>
        <taxon>Agaricales</taxon>
        <taxon>Fistulinaceae</taxon>
        <taxon>Fistulina</taxon>
    </lineage>
</organism>